<gene>
    <name evidence="1" type="ORF">METZ01_LOCUS357763</name>
</gene>
<accession>A0A382S4S2</accession>
<protein>
    <submittedName>
        <fullName evidence="1">Uncharacterized protein</fullName>
    </submittedName>
</protein>
<organism evidence="1">
    <name type="scientific">marine metagenome</name>
    <dbReference type="NCBI Taxonomy" id="408172"/>
    <lineage>
        <taxon>unclassified sequences</taxon>
        <taxon>metagenomes</taxon>
        <taxon>ecological metagenomes</taxon>
    </lineage>
</organism>
<reference evidence="1" key="1">
    <citation type="submission" date="2018-05" db="EMBL/GenBank/DDBJ databases">
        <authorList>
            <person name="Lanie J.A."/>
            <person name="Ng W.-L."/>
            <person name="Kazmierczak K.M."/>
            <person name="Andrzejewski T.M."/>
            <person name="Davidsen T.M."/>
            <person name="Wayne K.J."/>
            <person name="Tettelin H."/>
            <person name="Glass J.I."/>
            <person name="Rusch D."/>
            <person name="Podicherti R."/>
            <person name="Tsui H.-C.T."/>
            <person name="Winkler M.E."/>
        </authorList>
    </citation>
    <scope>NUCLEOTIDE SEQUENCE</scope>
</reference>
<name>A0A382S4S2_9ZZZZ</name>
<proteinExistence type="predicted"/>
<dbReference type="EMBL" id="UINC01126429">
    <property type="protein sequence ID" value="SVD04909.1"/>
    <property type="molecule type" value="Genomic_DNA"/>
</dbReference>
<dbReference type="AlphaFoldDB" id="A0A382S4S2"/>
<sequence>MRKKYDYFQHQLGLDEKTSEAIRLLMDEGLLEPLLIDLRNALEAEEFQNSTKPSGIKFDPMKEDLIKRGFSAEEAEEWLQSH</sequence>
<evidence type="ECO:0000313" key="1">
    <source>
        <dbReference type="EMBL" id="SVD04909.1"/>
    </source>
</evidence>